<protein>
    <submittedName>
        <fullName evidence="2">Transcriptional regulator, AraC family</fullName>
    </submittedName>
</protein>
<dbReference type="Gene3D" id="3.40.50.880">
    <property type="match status" value="1"/>
</dbReference>
<dbReference type="OrthoDB" id="4265717at2"/>
<dbReference type="KEGG" id="euz:DVS28_a1653"/>
<accession>A0A346XVU7</accession>
<dbReference type="Proteomes" id="UP000264006">
    <property type="component" value="Chromosome"/>
</dbReference>
<keyword evidence="3" id="KW-1185">Reference proteome</keyword>
<dbReference type="PANTHER" id="PTHR43130:SF3">
    <property type="entry name" value="HTH-TYPE TRANSCRIPTIONAL REGULATOR RV1931C"/>
    <property type="match status" value="1"/>
</dbReference>
<dbReference type="PANTHER" id="PTHR43130">
    <property type="entry name" value="ARAC-FAMILY TRANSCRIPTIONAL REGULATOR"/>
    <property type="match status" value="1"/>
</dbReference>
<evidence type="ECO:0000313" key="3">
    <source>
        <dbReference type="Proteomes" id="UP000264006"/>
    </source>
</evidence>
<feature type="domain" description="DJ-1/PfpI" evidence="1">
    <location>
        <begin position="4"/>
        <end position="178"/>
    </location>
</feature>
<reference evidence="2 3" key="1">
    <citation type="submission" date="2018-09" db="EMBL/GenBank/DDBJ databases">
        <title>Complete genome sequence of Euzebya sp. DY32-46 isolated from seawater of Pacific Ocean.</title>
        <authorList>
            <person name="Xu L."/>
            <person name="Wu Y.-H."/>
            <person name="Xu X.-W."/>
        </authorList>
    </citation>
    <scope>NUCLEOTIDE SEQUENCE [LARGE SCALE GENOMIC DNA]</scope>
    <source>
        <strain evidence="2 3">DY32-46</strain>
    </source>
</reference>
<evidence type="ECO:0000313" key="2">
    <source>
        <dbReference type="EMBL" id="AXV06344.1"/>
    </source>
</evidence>
<dbReference type="CDD" id="cd03139">
    <property type="entry name" value="GATase1_PfpI_2"/>
    <property type="match status" value="1"/>
</dbReference>
<proteinExistence type="predicted"/>
<organism evidence="2 3">
    <name type="scientific">Euzebya pacifica</name>
    <dbReference type="NCBI Taxonomy" id="1608957"/>
    <lineage>
        <taxon>Bacteria</taxon>
        <taxon>Bacillati</taxon>
        <taxon>Actinomycetota</taxon>
        <taxon>Nitriliruptoria</taxon>
        <taxon>Euzebyales</taxon>
    </lineage>
</organism>
<dbReference type="InterPro" id="IPR052158">
    <property type="entry name" value="INH-QAR"/>
</dbReference>
<dbReference type="SUPFAM" id="SSF52317">
    <property type="entry name" value="Class I glutamine amidotransferase-like"/>
    <property type="match status" value="1"/>
</dbReference>
<dbReference type="EMBL" id="CP031165">
    <property type="protein sequence ID" value="AXV06344.1"/>
    <property type="molecule type" value="Genomic_DNA"/>
</dbReference>
<gene>
    <name evidence="2" type="ORF">DVS28_a1653</name>
</gene>
<name>A0A346XVU7_9ACTN</name>
<dbReference type="InterPro" id="IPR002818">
    <property type="entry name" value="DJ-1/PfpI"/>
</dbReference>
<sequence length="201" mass="21113">MTVVALLLFEGCDVMDVTGPYEVLLTANRLASRWVVDLPFEVRTVSLDGRAVVAYGGLGLTPSHGALHDNHDAHQLVVPGLIDLDAGMADRVLVDGIARAGAHIDRVASVCTGAFLLEAAGLLGDGEATTHWEDAPALAELRGRGVTRDDVRWAIDGDVITSGGLSSGIAMALHLVEQVAGRPLAEATAAQIDYVWTLERG</sequence>
<dbReference type="Pfam" id="PF01965">
    <property type="entry name" value="DJ-1_PfpI"/>
    <property type="match status" value="1"/>
</dbReference>
<dbReference type="RefSeq" id="WP_114591017.1">
    <property type="nucleotide sequence ID" value="NZ_CP031165.1"/>
</dbReference>
<dbReference type="InterPro" id="IPR029062">
    <property type="entry name" value="Class_I_gatase-like"/>
</dbReference>
<dbReference type="AlphaFoldDB" id="A0A346XVU7"/>
<evidence type="ECO:0000259" key="1">
    <source>
        <dbReference type="Pfam" id="PF01965"/>
    </source>
</evidence>